<reference evidence="1" key="1">
    <citation type="submission" date="2022-11" db="EMBL/GenBank/DDBJ databases">
        <title>Parathalassolutuus dongxingensis gen. nov., sp. nov., a novel member of family Oceanospirillaceae isolated from a coastal shrimp pond in Guangxi, China.</title>
        <authorList>
            <person name="Chen H."/>
        </authorList>
    </citation>
    <scope>NUCLEOTIDE SEQUENCE</scope>
    <source>
        <strain evidence="1">G-43</strain>
    </source>
</reference>
<dbReference type="Gene3D" id="1.20.1600.10">
    <property type="entry name" value="Outer membrane efflux proteins (OEP)"/>
    <property type="match status" value="1"/>
</dbReference>
<dbReference type="SUPFAM" id="SSF56954">
    <property type="entry name" value="Outer membrane efflux proteins (OEP)"/>
    <property type="match status" value="1"/>
</dbReference>
<dbReference type="Proteomes" id="UP001150830">
    <property type="component" value="Unassembled WGS sequence"/>
</dbReference>
<dbReference type="AlphaFoldDB" id="A0A9X3EC72"/>
<evidence type="ECO:0000313" key="2">
    <source>
        <dbReference type="Proteomes" id="UP001150830"/>
    </source>
</evidence>
<sequence>MPTLPHSYVIGGWITSSLLVSLPAFAGPGFTESLDAAWLHSPEANEPQQLQHALQQRPSDWLAAQPSVNVGYATGNQASAIASEWQAGVSASVYLPAAARTNQALNSLEQQQISHNISAQRWQWSGRLQDWWWQWQTLNVNQQRLQQQASALDQQLQWLEVMIRQGERPAADRLPLQQSRQAIETSLLQLAMERQQQAARFQQWTGLTELPDNWSFRQSPEQTIDQHPLLQMESANRDSAQLQQQLQQHSRMTPEFSLGLRHVAAVDQLPSADLVEAGIRVPFGSTGYRERRDAIRQITSSERALLDQRQTLERERSALAAYLPNLQTQASHLQELGKQASAQYQSQYQAWKNGTLPGLQWLQVQDSIWQLQQQADEAQLRYSRAISDWNQLQGVIPQ</sequence>
<evidence type="ECO:0008006" key="3">
    <source>
        <dbReference type="Google" id="ProtNLM"/>
    </source>
</evidence>
<gene>
    <name evidence="1" type="ORF">OUO13_06800</name>
</gene>
<accession>A0A9X3EC72</accession>
<name>A0A9X3EC72_9GAMM</name>
<comment type="caution">
    <text evidence="1">The sequence shown here is derived from an EMBL/GenBank/DDBJ whole genome shotgun (WGS) entry which is preliminary data.</text>
</comment>
<keyword evidence="2" id="KW-1185">Reference proteome</keyword>
<proteinExistence type="predicted"/>
<organism evidence="1 2">
    <name type="scientific">Parathalassolituus penaei</name>
    <dbReference type="NCBI Taxonomy" id="2997323"/>
    <lineage>
        <taxon>Bacteria</taxon>
        <taxon>Pseudomonadati</taxon>
        <taxon>Pseudomonadota</taxon>
        <taxon>Gammaproteobacteria</taxon>
        <taxon>Oceanospirillales</taxon>
        <taxon>Oceanospirillaceae</taxon>
        <taxon>Parathalassolituus</taxon>
    </lineage>
</organism>
<evidence type="ECO:0000313" key="1">
    <source>
        <dbReference type="EMBL" id="MCY0964889.1"/>
    </source>
</evidence>
<dbReference type="EMBL" id="JAPNOA010000019">
    <property type="protein sequence ID" value="MCY0964889.1"/>
    <property type="molecule type" value="Genomic_DNA"/>
</dbReference>
<dbReference type="RefSeq" id="WP_283173105.1">
    <property type="nucleotide sequence ID" value="NZ_JAPNOA010000019.1"/>
</dbReference>
<protein>
    <recommendedName>
        <fullName evidence="3">TolC family protein</fullName>
    </recommendedName>
</protein>